<dbReference type="InterPro" id="IPR013559">
    <property type="entry name" value="YheO"/>
</dbReference>
<dbReference type="Pfam" id="PF08348">
    <property type="entry name" value="PAS_6"/>
    <property type="match status" value="1"/>
</dbReference>
<reference evidence="4" key="1">
    <citation type="submission" date="2015-07" db="EMBL/GenBank/DDBJ databases">
        <authorList>
            <person name="Rodrigo-Torres Lidia"/>
            <person name="Arahal R.David."/>
        </authorList>
    </citation>
    <scope>NUCLEOTIDE SEQUENCE [LARGE SCALE GENOMIC DNA]</scope>
    <source>
        <strain evidence="4">CECT 5096</strain>
    </source>
</reference>
<feature type="domain" description="YheO-like" evidence="1">
    <location>
        <begin position="7"/>
        <end position="113"/>
    </location>
</feature>
<evidence type="ECO:0000313" key="4">
    <source>
        <dbReference type="Proteomes" id="UP000049983"/>
    </source>
</evidence>
<evidence type="ECO:0000259" key="1">
    <source>
        <dbReference type="Pfam" id="PF08348"/>
    </source>
</evidence>
<dbReference type="InterPro" id="IPR039445">
    <property type="entry name" value="DauR-like_HTH"/>
</dbReference>
<dbReference type="AlphaFoldDB" id="A0A0M6ZIN6"/>
<dbReference type="InterPro" id="IPR039446">
    <property type="entry name" value="DauR-like"/>
</dbReference>
<dbReference type="Proteomes" id="UP000049983">
    <property type="component" value="Unassembled WGS sequence"/>
</dbReference>
<sequence>MNSLQDLKSFEPVCKAISLMFPEMVEVVLHDLKTNRVAHIENGFSKRVVGDDSLIETENYASELRPDGTIGPYRKSSPDGSRIKSISAIIRDDAGVPIALLCLNLKTGDLEAVTGLLGKLTQLEDESAGKSILRNDWRELANAVIEDALKEMKVSSNQTRKAERLEIIGRLLRADVLSARGSGEYVAEALGVSRASFYAMLREVRNSEKDSSK</sequence>
<dbReference type="EMBL" id="CXWC01000015">
    <property type="protein sequence ID" value="CTQ78298.1"/>
    <property type="molecule type" value="Genomic_DNA"/>
</dbReference>
<dbReference type="PANTHER" id="PTHR35568">
    <property type="entry name" value="TRANSCRIPTIONAL REGULATOR DAUR"/>
    <property type="match status" value="1"/>
</dbReference>
<proteinExistence type="predicted"/>
<organism evidence="3 4">
    <name type="scientific">Roseibium album</name>
    <dbReference type="NCBI Taxonomy" id="311410"/>
    <lineage>
        <taxon>Bacteria</taxon>
        <taxon>Pseudomonadati</taxon>
        <taxon>Pseudomonadota</taxon>
        <taxon>Alphaproteobacteria</taxon>
        <taxon>Hyphomicrobiales</taxon>
        <taxon>Stappiaceae</taxon>
        <taxon>Roseibium</taxon>
    </lineage>
</organism>
<dbReference type="OrthoDB" id="9796595at2"/>
<dbReference type="PANTHER" id="PTHR35568:SF1">
    <property type="entry name" value="TRANSCRIPTIONAL REGULATOR DAUR"/>
    <property type="match status" value="1"/>
</dbReference>
<dbReference type="Pfam" id="PF13309">
    <property type="entry name" value="HTH_22"/>
    <property type="match status" value="1"/>
</dbReference>
<dbReference type="STRING" id="311410.LA5095_04978"/>
<evidence type="ECO:0000259" key="2">
    <source>
        <dbReference type="Pfam" id="PF13309"/>
    </source>
</evidence>
<gene>
    <name evidence="3" type="ORF">LA5096_05553</name>
</gene>
<evidence type="ECO:0000313" key="3">
    <source>
        <dbReference type="EMBL" id="CTQ78298.1"/>
    </source>
</evidence>
<name>A0A0M6ZIN6_9HYPH</name>
<dbReference type="RefSeq" id="WP_055119973.1">
    <property type="nucleotide sequence ID" value="NZ_CXWA01000009.1"/>
</dbReference>
<dbReference type="GeneID" id="97672798"/>
<accession>A0A0M6ZIN6</accession>
<feature type="domain" description="Transcriptional regulator DauR-like HTH" evidence="2">
    <location>
        <begin position="142"/>
        <end position="202"/>
    </location>
</feature>
<keyword evidence="4" id="KW-1185">Reference proteome</keyword>
<protein>
    <submittedName>
        <fullName evidence="3">YheO-like PAS domain protein</fullName>
    </submittedName>
</protein>